<gene>
    <name evidence="2" type="ORF">OFUS_LOCUS8108</name>
</gene>
<comment type="caution">
    <text evidence="2">The sequence shown here is derived from an EMBL/GenBank/DDBJ whole genome shotgun (WGS) entry which is preliminary data.</text>
</comment>
<name>A0A8J1UDS1_OWEFU</name>
<evidence type="ECO:0000313" key="3">
    <source>
        <dbReference type="Proteomes" id="UP000749559"/>
    </source>
</evidence>
<reference evidence="2" key="1">
    <citation type="submission" date="2022-03" db="EMBL/GenBank/DDBJ databases">
        <authorList>
            <person name="Martin C."/>
        </authorList>
    </citation>
    <scope>NUCLEOTIDE SEQUENCE</scope>
</reference>
<keyword evidence="3" id="KW-1185">Reference proteome</keyword>
<evidence type="ECO:0000256" key="1">
    <source>
        <dbReference type="PROSITE-ProRule" id="PRU01005"/>
    </source>
</evidence>
<dbReference type="Proteomes" id="UP000749559">
    <property type="component" value="Unassembled WGS sequence"/>
</dbReference>
<comment type="caution">
    <text evidence="1">Lacks conserved residue(s) required for the propagation of feature annotation.</text>
</comment>
<dbReference type="SMART" id="SM00254">
    <property type="entry name" value="ShKT"/>
    <property type="match status" value="3"/>
</dbReference>
<dbReference type="EMBL" id="CAIIXF020000004">
    <property type="protein sequence ID" value="CAH1781538.1"/>
    <property type="molecule type" value="Genomic_DNA"/>
</dbReference>
<dbReference type="Pfam" id="PF01549">
    <property type="entry name" value="ShK"/>
    <property type="match status" value="2"/>
</dbReference>
<evidence type="ECO:0000313" key="2">
    <source>
        <dbReference type="EMBL" id="CAH1781538.1"/>
    </source>
</evidence>
<dbReference type="PROSITE" id="PS51670">
    <property type="entry name" value="SHKT"/>
    <property type="match status" value="1"/>
</dbReference>
<feature type="disulfide bond" evidence="1">
    <location>
        <begin position="161"/>
        <end position="179"/>
    </location>
</feature>
<dbReference type="AlphaFoldDB" id="A0A8J1UDS1"/>
<dbReference type="InterPro" id="IPR003582">
    <property type="entry name" value="ShKT_dom"/>
</dbReference>
<proteinExistence type="predicted"/>
<keyword evidence="1" id="KW-1015">Disulfide bond</keyword>
<accession>A0A8J1UDS1</accession>
<protein>
    <submittedName>
        <fullName evidence="2">Uncharacterized protein</fullName>
    </submittedName>
</protein>
<sequence>MQYFTCTLALLTLFAVGSLAEDVELLKRLLTELEIELEERNEPNKYERKAIENCVNAIKDWDDKGLKSLCAEYVGKGYCETTEAVPKNCATSCKQCAHAKPAENCLNAIEGGGDKWHNLRCEIFVNSASCKTGVVRTNCAASCACGTVRPAEPCMDMSSDCDFATKDDCENNAIVKRGCKKTCNLC</sequence>
<organism evidence="2 3">
    <name type="scientific">Owenia fusiformis</name>
    <name type="common">Polychaete worm</name>
    <dbReference type="NCBI Taxonomy" id="6347"/>
    <lineage>
        <taxon>Eukaryota</taxon>
        <taxon>Metazoa</taxon>
        <taxon>Spiralia</taxon>
        <taxon>Lophotrochozoa</taxon>
        <taxon>Annelida</taxon>
        <taxon>Polychaeta</taxon>
        <taxon>Sedentaria</taxon>
        <taxon>Canalipalpata</taxon>
        <taxon>Sabellida</taxon>
        <taxon>Oweniida</taxon>
        <taxon>Oweniidae</taxon>
        <taxon>Owenia</taxon>
    </lineage>
</organism>